<dbReference type="EMBL" id="KE525284">
    <property type="protein sequence ID" value="KFB44706.1"/>
    <property type="molecule type" value="Genomic_DNA"/>
</dbReference>
<feature type="signal peptide" evidence="1">
    <location>
        <begin position="1"/>
        <end position="23"/>
    </location>
</feature>
<evidence type="ECO:0008006" key="5">
    <source>
        <dbReference type="Google" id="ProtNLM"/>
    </source>
</evidence>
<dbReference type="EnsemblMetazoa" id="ASIC012598-RA">
    <property type="protein sequence ID" value="ASIC012598-PA"/>
    <property type="gene ID" value="ASIC012598"/>
</dbReference>
<dbReference type="OrthoDB" id="7739682at2759"/>
<gene>
    <name evidence="2" type="ORF">ZHAS_00012598</name>
</gene>
<sequence length="307" mass="33134">MKTFYTLFAVLAVLAVNLPDASAQFDNTVVSRRSSISSVLNSFTNNIQNKITDYNNKFTSLRTDMSNQLTSAKQTLTSFLTDSIIGANALSSSDALDAASTTLSSSVTASVQLTATSFGNVGSCMSTKTSASVNAAVDSLTTANNYFTTTISRSTSTFASTCRGRYTNTANDQMNQFADRIQDCLNNENTQLSRVSSILNNFMTLMRRNYEGLTNNVRYCSGLGSVSSRTDTKQEINGCLKSLATVVYPIYKANIDQQFATARTMLQLEVVASNNRVKSCINQVTVTYQAMAGAFQTALDTCLASGQ</sequence>
<organism evidence="2">
    <name type="scientific">Anopheles sinensis</name>
    <name type="common">Mosquito</name>
    <dbReference type="NCBI Taxonomy" id="74873"/>
    <lineage>
        <taxon>Eukaryota</taxon>
        <taxon>Metazoa</taxon>
        <taxon>Ecdysozoa</taxon>
        <taxon>Arthropoda</taxon>
        <taxon>Hexapoda</taxon>
        <taxon>Insecta</taxon>
        <taxon>Pterygota</taxon>
        <taxon>Neoptera</taxon>
        <taxon>Endopterygota</taxon>
        <taxon>Diptera</taxon>
        <taxon>Nematocera</taxon>
        <taxon>Culicoidea</taxon>
        <taxon>Culicidae</taxon>
        <taxon>Anophelinae</taxon>
        <taxon>Anopheles</taxon>
    </lineage>
</organism>
<dbReference type="Proteomes" id="UP000030765">
    <property type="component" value="Unassembled WGS sequence"/>
</dbReference>
<protein>
    <recommendedName>
        <fullName evidence="5">Protein TsetseEP domain-containing protein</fullName>
    </recommendedName>
</protein>
<dbReference type="OMA" id="TNTANDQ"/>
<evidence type="ECO:0000313" key="3">
    <source>
        <dbReference type="EnsemblMetazoa" id="ASIC012598-PA"/>
    </source>
</evidence>
<evidence type="ECO:0000313" key="2">
    <source>
        <dbReference type="EMBL" id="KFB44706.1"/>
    </source>
</evidence>
<dbReference type="VEuPathDB" id="VectorBase:ASIC012598"/>
<proteinExistence type="predicted"/>
<reference evidence="2 4" key="1">
    <citation type="journal article" date="2014" name="BMC Genomics">
        <title>Genome sequence of Anopheles sinensis provides insight into genetics basis of mosquito competence for malaria parasites.</title>
        <authorList>
            <person name="Zhou D."/>
            <person name="Zhang D."/>
            <person name="Ding G."/>
            <person name="Shi L."/>
            <person name="Hou Q."/>
            <person name="Ye Y."/>
            <person name="Xu Y."/>
            <person name="Zhou H."/>
            <person name="Xiong C."/>
            <person name="Li S."/>
            <person name="Yu J."/>
            <person name="Hong S."/>
            <person name="Yu X."/>
            <person name="Zou P."/>
            <person name="Chen C."/>
            <person name="Chang X."/>
            <person name="Wang W."/>
            <person name="Lv Y."/>
            <person name="Sun Y."/>
            <person name="Ma L."/>
            <person name="Shen B."/>
            <person name="Zhu C."/>
        </authorList>
    </citation>
    <scope>NUCLEOTIDE SEQUENCE [LARGE SCALE GENOMIC DNA]</scope>
</reference>
<dbReference type="AlphaFoldDB" id="A0A084W3B2"/>
<keyword evidence="1" id="KW-0732">Signal</keyword>
<dbReference type="VEuPathDB" id="VectorBase:ASIS016752"/>
<feature type="chain" id="PRO_5001784288" description="Protein TsetseEP domain-containing protein" evidence="1">
    <location>
        <begin position="24"/>
        <end position="307"/>
    </location>
</feature>
<evidence type="ECO:0000313" key="4">
    <source>
        <dbReference type="Proteomes" id="UP000030765"/>
    </source>
</evidence>
<dbReference type="EMBL" id="ATLV01019901">
    <property type="status" value="NOT_ANNOTATED_CDS"/>
    <property type="molecule type" value="Genomic_DNA"/>
</dbReference>
<keyword evidence="4" id="KW-1185">Reference proteome</keyword>
<evidence type="ECO:0000256" key="1">
    <source>
        <dbReference type="SAM" id="SignalP"/>
    </source>
</evidence>
<name>A0A084W3B2_ANOSI</name>
<reference evidence="3" key="2">
    <citation type="submission" date="2020-05" db="UniProtKB">
        <authorList>
            <consortium name="EnsemblMetazoa"/>
        </authorList>
    </citation>
    <scope>IDENTIFICATION</scope>
</reference>
<accession>A0A084W3B2</accession>